<dbReference type="InterPro" id="IPR001506">
    <property type="entry name" value="Peptidase_M12A"/>
</dbReference>
<evidence type="ECO:0000259" key="9">
    <source>
        <dbReference type="PROSITE" id="PS01180"/>
    </source>
</evidence>
<comment type="caution">
    <text evidence="11">The sequence shown here is derived from an EMBL/GenBank/DDBJ whole genome shotgun (WGS) entry which is preliminary data.</text>
</comment>
<dbReference type="OrthoDB" id="10014891at2759"/>
<reference evidence="11" key="1">
    <citation type="submission" date="2021-02" db="EMBL/GenBank/DDBJ databases">
        <authorList>
            <person name="Nowell W R."/>
        </authorList>
    </citation>
    <scope>NUCLEOTIDE SEQUENCE</scope>
</reference>
<dbReference type="PROSITE" id="PS51864">
    <property type="entry name" value="ASTACIN"/>
    <property type="match status" value="1"/>
</dbReference>
<gene>
    <name evidence="11" type="ORF">GPM918_LOCUS4722</name>
    <name evidence="12" type="ORF">SRO942_LOCUS4723</name>
</gene>
<dbReference type="EMBL" id="CAJNOQ010000648">
    <property type="protein sequence ID" value="CAF0824479.1"/>
    <property type="molecule type" value="Genomic_DNA"/>
</dbReference>
<evidence type="ECO:0000313" key="11">
    <source>
        <dbReference type="EMBL" id="CAF0824479.1"/>
    </source>
</evidence>
<evidence type="ECO:0000256" key="5">
    <source>
        <dbReference type="ARBA" id="ARBA00023049"/>
    </source>
</evidence>
<dbReference type="GO" id="GO:0006508">
    <property type="term" value="P:proteolysis"/>
    <property type="evidence" value="ECO:0007669"/>
    <property type="project" value="UniProtKB-KW"/>
</dbReference>
<dbReference type="SMART" id="SM00042">
    <property type="entry name" value="CUB"/>
    <property type="match status" value="1"/>
</dbReference>
<dbReference type="InterPro" id="IPR000859">
    <property type="entry name" value="CUB_dom"/>
</dbReference>
<keyword evidence="5 8" id="KW-0482">Metalloprotease</keyword>
<evidence type="ECO:0000256" key="1">
    <source>
        <dbReference type="ARBA" id="ARBA00022670"/>
    </source>
</evidence>
<dbReference type="InterPro" id="IPR024079">
    <property type="entry name" value="MetalloPept_cat_dom_sf"/>
</dbReference>
<keyword evidence="1 8" id="KW-0645">Protease</keyword>
<feature type="domain" description="Peptidase M12A" evidence="10">
    <location>
        <begin position="1"/>
        <end position="107"/>
    </location>
</feature>
<keyword evidence="3 8" id="KW-0378">Hydrolase</keyword>
<keyword evidence="6" id="KW-1015">Disulfide bond</keyword>
<dbReference type="InterPro" id="IPR000742">
    <property type="entry name" value="EGF"/>
</dbReference>
<accession>A0A813UJB0</accession>
<sequence length="412" mass="46025">MHEIGHSLGMVHTQSRSDRDNYVRIVTANIDPDFLNNFWRWQFGTIIFPDVAFPYDFGSVMHYDSYAFSTNDKQTILPFDDRYIKTIGQREKVAFYDYKQINRLYCTRPNCPQMFNSSCQNFGYLDPRTCTTCVCPEGFGGQYCETIDPTSTCGGIITNPNPYLSTQITIQNPSPTSATRTTQYCVWMIRSLSAQKIHLRLDFLNTDNQETCNLTNLVEIKYRNDLALTGARMCGNSQRDSFSASFQNITATINTMMVIFRANNYLNNSGNPMYSFRATVTFDAEPLPLVNLTTTTLLSTPSPTTTPRVITPIPISTSTTTTTTTTLRVITPIPISTSTTTTFTSQATIATSNTCPSPSFRCQLATQPTCGGCLRYEPCLAQGTQQCIVSAYQAQLVSCNQIINGVAQCSYR</sequence>
<evidence type="ECO:0000259" key="10">
    <source>
        <dbReference type="PROSITE" id="PS51864"/>
    </source>
</evidence>
<feature type="active site" evidence="8">
    <location>
        <position position="3"/>
    </location>
</feature>
<dbReference type="Pfam" id="PF01400">
    <property type="entry name" value="Astacin"/>
    <property type="match status" value="1"/>
</dbReference>
<keyword evidence="13" id="KW-1185">Reference proteome</keyword>
<feature type="binding site" evidence="8">
    <location>
        <position position="6"/>
    </location>
    <ligand>
        <name>Zn(2+)</name>
        <dbReference type="ChEBI" id="CHEBI:29105"/>
        <note>catalytic</note>
    </ligand>
</feature>
<name>A0A813UJB0_9BILA</name>
<evidence type="ECO:0000256" key="3">
    <source>
        <dbReference type="ARBA" id="ARBA00022801"/>
    </source>
</evidence>
<comment type="caution">
    <text evidence="7">Lacks conserved residue(s) required for the propagation of feature annotation.</text>
</comment>
<organism evidence="11 13">
    <name type="scientific">Didymodactylos carnosus</name>
    <dbReference type="NCBI Taxonomy" id="1234261"/>
    <lineage>
        <taxon>Eukaryota</taxon>
        <taxon>Metazoa</taxon>
        <taxon>Spiralia</taxon>
        <taxon>Gnathifera</taxon>
        <taxon>Rotifera</taxon>
        <taxon>Eurotatoria</taxon>
        <taxon>Bdelloidea</taxon>
        <taxon>Philodinida</taxon>
        <taxon>Philodinidae</taxon>
        <taxon>Didymodactylos</taxon>
    </lineage>
</organism>
<evidence type="ECO:0000256" key="7">
    <source>
        <dbReference type="PROSITE-ProRule" id="PRU00059"/>
    </source>
</evidence>
<evidence type="ECO:0000256" key="8">
    <source>
        <dbReference type="PROSITE-ProRule" id="PRU01211"/>
    </source>
</evidence>
<dbReference type="SUPFAM" id="SSF49854">
    <property type="entry name" value="Spermadhesin, CUB domain"/>
    <property type="match status" value="1"/>
</dbReference>
<feature type="binding site" evidence="8">
    <location>
        <position position="2"/>
    </location>
    <ligand>
        <name>Zn(2+)</name>
        <dbReference type="ChEBI" id="CHEBI:29105"/>
        <note>catalytic</note>
    </ligand>
</feature>
<dbReference type="Pfam" id="PF00431">
    <property type="entry name" value="CUB"/>
    <property type="match status" value="1"/>
</dbReference>
<keyword evidence="2 8" id="KW-0479">Metal-binding</keyword>
<evidence type="ECO:0000256" key="6">
    <source>
        <dbReference type="ARBA" id="ARBA00023157"/>
    </source>
</evidence>
<dbReference type="PROSITE" id="PS00022">
    <property type="entry name" value="EGF_1"/>
    <property type="match status" value="1"/>
</dbReference>
<evidence type="ECO:0000256" key="4">
    <source>
        <dbReference type="ARBA" id="ARBA00022833"/>
    </source>
</evidence>
<dbReference type="Gene3D" id="3.40.390.10">
    <property type="entry name" value="Collagenase (Catalytic Domain)"/>
    <property type="match status" value="1"/>
</dbReference>
<dbReference type="PANTHER" id="PTHR10127">
    <property type="entry name" value="DISCOIDIN, CUB, EGF, LAMININ , AND ZINC METALLOPROTEASE DOMAIN CONTAINING"/>
    <property type="match status" value="1"/>
</dbReference>
<dbReference type="Gene3D" id="2.60.120.290">
    <property type="entry name" value="Spermadhesin, CUB domain"/>
    <property type="match status" value="1"/>
</dbReference>
<evidence type="ECO:0000256" key="2">
    <source>
        <dbReference type="ARBA" id="ARBA00022723"/>
    </source>
</evidence>
<keyword evidence="4 8" id="KW-0862">Zinc</keyword>
<evidence type="ECO:0000313" key="13">
    <source>
        <dbReference type="Proteomes" id="UP000663829"/>
    </source>
</evidence>
<dbReference type="PROSITE" id="PS01180">
    <property type="entry name" value="CUB"/>
    <property type="match status" value="1"/>
</dbReference>
<dbReference type="Proteomes" id="UP000663829">
    <property type="component" value="Unassembled WGS sequence"/>
</dbReference>
<dbReference type="SUPFAM" id="SSF55486">
    <property type="entry name" value="Metalloproteases ('zincins'), catalytic domain"/>
    <property type="match status" value="1"/>
</dbReference>
<dbReference type="PANTHER" id="PTHR10127:SF780">
    <property type="entry name" value="METALLOENDOPEPTIDASE"/>
    <property type="match status" value="1"/>
</dbReference>
<dbReference type="EMBL" id="CAJOBC010000648">
    <property type="protein sequence ID" value="CAF3611133.1"/>
    <property type="molecule type" value="Genomic_DNA"/>
</dbReference>
<feature type="domain" description="CUB" evidence="9">
    <location>
        <begin position="153"/>
        <end position="283"/>
    </location>
</feature>
<dbReference type="PROSITE" id="PS01186">
    <property type="entry name" value="EGF_2"/>
    <property type="match status" value="1"/>
</dbReference>
<dbReference type="Proteomes" id="UP000681722">
    <property type="component" value="Unassembled WGS sequence"/>
</dbReference>
<comment type="cofactor">
    <cofactor evidence="8">
        <name>Zn(2+)</name>
        <dbReference type="ChEBI" id="CHEBI:29105"/>
    </cofactor>
    <text evidence="8">Binds 1 zinc ion per subunit.</text>
</comment>
<proteinExistence type="predicted"/>
<dbReference type="InterPro" id="IPR035914">
    <property type="entry name" value="Sperma_CUB_dom_sf"/>
</dbReference>
<protein>
    <recommendedName>
        <fullName evidence="14">Metalloendopeptidase</fullName>
    </recommendedName>
</protein>
<dbReference type="GO" id="GO:0004222">
    <property type="term" value="F:metalloendopeptidase activity"/>
    <property type="evidence" value="ECO:0007669"/>
    <property type="project" value="UniProtKB-UniRule"/>
</dbReference>
<dbReference type="AlphaFoldDB" id="A0A813UJB0"/>
<feature type="binding site" evidence="8">
    <location>
        <position position="12"/>
    </location>
    <ligand>
        <name>Zn(2+)</name>
        <dbReference type="ChEBI" id="CHEBI:29105"/>
        <note>catalytic</note>
    </ligand>
</feature>
<evidence type="ECO:0000313" key="12">
    <source>
        <dbReference type="EMBL" id="CAF3611133.1"/>
    </source>
</evidence>
<dbReference type="GO" id="GO:0008270">
    <property type="term" value="F:zinc ion binding"/>
    <property type="evidence" value="ECO:0007669"/>
    <property type="project" value="UniProtKB-UniRule"/>
</dbReference>
<dbReference type="CDD" id="cd00041">
    <property type="entry name" value="CUB"/>
    <property type="match status" value="1"/>
</dbReference>
<evidence type="ECO:0008006" key="14">
    <source>
        <dbReference type="Google" id="ProtNLM"/>
    </source>
</evidence>